<feature type="compositionally biased region" description="Polar residues" evidence="1">
    <location>
        <begin position="59"/>
        <end position="68"/>
    </location>
</feature>
<dbReference type="OrthoDB" id="21128at2759"/>
<feature type="compositionally biased region" description="Acidic residues" evidence="1">
    <location>
        <begin position="9"/>
        <end position="24"/>
    </location>
</feature>
<feature type="non-terminal residue" evidence="2">
    <location>
        <position position="133"/>
    </location>
</feature>
<evidence type="ECO:0000256" key="1">
    <source>
        <dbReference type="SAM" id="MobiDB-lite"/>
    </source>
</evidence>
<organism evidence="2">
    <name type="scientific">Pectinophora gossypiella</name>
    <name type="common">Cotton pink bollworm</name>
    <name type="synonym">Depressaria gossypiella</name>
    <dbReference type="NCBI Taxonomy" id="13191"/>
    <lineage>
        <taxon>Eukaryota</taxon>
        <taxon>Metazoa</taxon>
        <taxon>Ecdysozoa</taxon>
        <taxon>Arthropoda</taxon>
        <taxon>Hexapoda</taxon>
        <taxon>Insecta</taxon>
        <taxon>Pterygota</taxon>
        <taxon>Neoptera</taxon>
        <taxon>Endopterygota</taxon>
        <taxon>Lepidoptera</taxon>
        <taxon>Glossata</taxon>
        <taxon>Ditrysia</taxon>
        <taxon>Gelechioidea</taxon>
        <taxon>Gelechiidae</taxon>
        <taxon>Apatetrinae</taxon>
        <taxon>Pectinophora</taxon>
    </lineage>
</organism>
<feature type="compositionally biased region" description="Low complexity" evidence="1">
    <location>
        <begin position="45"/>
        <end position="58"/>
    </location>
</feature>
<feature type="compositionally biased region" description="Low complexity" evidence="1">
    <location>
        <begin position="76"/>
        <end position="90"/>
    </location>
</feature>
<evidence type="ECO:0000313" key="2">
    <source>
        <dbReference type="EMBL" id="JAT80159.1"/>
    </source>
</evidence>
<accession>A0A1E1VZQ6</accession>
<protein>
    <submittedName>
        <fullName evidence="2">Uncharacterized protein</fullName>
    </submittedName>
</protein>
<sequence>HNSGLYKEDLEEESNQTPVVEEDSSSVVQNGTEPIFPNNDIFVSPEKPTTKLPETTWPQISIAQINEANQRKASSDKSSSQSLNNSLNVSTVERAGSEEARVSGLSPADKTRLELLEHKLDKLCDLVMQQSRE</sequence>
<dbReference type="AlphaFoldDB" id="A0A1E1VZQ6"/>
<gene>
    <name evidence="2" type="ORF">g.19832</name>
</gene>
<feature type="non-terminal residue" evidence="2">
    <location>
        <position position="1"/>
    </location>
</feature>
<proteinExistence type="predicted"/>
<dbReference type="EMBL" id="GDQN01010895">
    <property type="protein sequence ID" value="JAT80159.1"/>
    <property type="molecule type" value="Transcribed_RNA"/>
</dbReference>
<reference evidence="2" key="1">
    <citation type="submission" date="2015-09" db="EMBL/GenBank/DDBJ databases">
        <title>De novo assembly of Pectinophora gossypiella (Pink Bollworm) gut transcriptome.</title>
        <authorList>
            <person name="Tassone E.E."/>
        </authorList>
    </citation>
    <scope>NUCLEOTIDE SEQUENCE</scope>
</reference>
<name>A0A1E1VZQ6_PECGO</name>
<feature type="region of interest" description="Disordered" evidence="1">
    <location>
        <begin position="1"/>
        <end position="109"/>
    </location>
</feature>